<dbReference type="AlphaFoldDB" id="A0A5N7DSE2"/>
<sequence length="75" mass="8785">MLAEENQLHQGMRIRAERKREEREKMREERIRDCFASSLDRSPFFLGGSTIRHSIWTPGMALIGCLSPGRRIRRG</sequence>
<evidence type="ECO:0000256" key="1">
    <source>
        <dbReference type="SAM" id="MobiDB-lite"/>
    </source>
</evidence>
<evidence type="ECO:0000313" key="2">
    <source>
        <dbReference type="EMBL" id="KAE8408939.1"/>
    </source>
</evidence>
<protein>
    <submittedName>
        <fullName evidence="2">Uncharacterized protein</fullName>
    </submittedName>
</protein>
<feature type="compositionally biased region" description="Basic and acidic residues" evidence="1">
    <location>
        <begin position="14"/>
        <end position="25"/>
    </location>
</feature>
<name>A0A5N7DSE2_9EURO</name>
<evidence type="ECO:0000313" key="3">
    <source>
        <dbReference type="Proteomes" id="UP000325579"/>
    </source>
</evidence>
<dbReference type="GeneID" id="43665445"/>
<dbReference type="EMBL" id="ML736741">
    <property type="protein sequence ID" value="KAE8408939.1"/>
    <property type="molecule type" value="Genomic_DNA"/>
</dbReference>
<dbReference type="Proteomes" id="UP000325579">
    <property type="component" value="Unassembled WGS sequence"/>
</dbReference>
<proteinExistence type="predicted"/>
<feature type="region of interest" description="Disordered" evidence="1">
    <location>
        <begin position="1"/>
        <end position="25"/>
    </location>
</feature>
<keyword evidence="3" id="KW-1185">Reference proteome</keyword>
<accession>A0A5N7DSE2</accession>
<dbReference type="RefSeq" id="XP_031946258.1">
    <property type="nucleotide sequence ID" value="XM_032080754.1"/>
</dbReference>
<organism evidence="2 3">
    <name type="scientific">Aspergillus pseudonomiae</name>
    <dbReference type="NCBI Taxonomy" id="1506151"/>
    <lineage>
        <taxon>Eukaryota</taxon>
        <taxon>Fungi</taxon>
        <taxon>Dikarya</taxon>
        <taxon>Ascomycota</taxon>
        <taxon>Pezizomycotina</taxon>
        <taxon>Eurotiomycetes</taxon>
        <taxon>Eurotiomycetidae</taxon>
        <taxon>Eurotiales</taxon>
        <taxon>Aspergillaceae</taxon>
        <taxon>Aspergillus</taxon>
        <taxon>Aspergillus subgen. Circumdati</taxon>
    </lineage>
</organism>
<reference evidence="2 3" key="1">
    <citation type="submission" date="2019-04" db="EMBL/GenBank/DDBJ databases">
        <authorList>
            <consortium name="DOE Joint Genome Institute"/>
            <person name="Mondo S."/>
            <person name="Kjaerbolling I."/>
            <person name="Vesth T."/>
            <person name="Frisvad J.C."/>
            <person name="Nybo J.L."/>
            <person name="Theobald S."/>
            <person name="Kildgaard S."/>
            <person name="Isbrandt T."/>
            <person name="Kuo A."/>
            <person name="Sato A."/>
            <person name="Lyhne E.K."/>
            <person name="Kogle M.E."/>
            <person name="Wiebenga A."/>
            <person name="Kun R.S."/>
            <person name="Lubbers R.J."/>
            <person name="Makela M.R."/>
            <person name="Barry K."/>
            <person name="Chovatia M."/>
            <person name="Clum A."/>
            <person name="Daum C."/>
            <person name="Haridas S."/>
            <person name="He G."/>
            <person name="LaButti K."/>
            <person name="Lipzen A."/>
            <person name="Riley R."/>
            <person name="Salamov A."/>
            <person name="Simmons B.A."/>
            <person name="Magnuson J.K."/>
            <person name="Henrissat B."/>
            <person name="Mortensen U.H."/>
            <person name="Larsen T.O."/>
            <person name="Devries R.P."/>
            <person name="Grigoriev I.V."/>
            <person name="Machida M."/>
            <person name="Baker S.E."/>
            <person name="Andersen M.R."/>
            <person name="Cantor M.N."/>
            <person name="Hua S.X."/>
        </authorList>
    </citation>
    <scope>NUCLEOTIDE SEQUENCE [LARGE SCALE GENOMIC DNA]</scope>
    <source>
        <strain evidence="2 3">CBS 119388</strain>
    </source>
</reference>
<gene>
    <name evidence="2" type="ORF">BDV37DRAFT_237594</name>
</gene>